<keyword evidence="2" id="KW-1133">Transmembrane helix</keyword>
<keyword evidence="2" id="KW-0812">Transmembrane</keyword>
<accession>A0A1I2ITQ6</accession>
<evidence type="ECO:0000313" key="4">
    <source>
        <dbReference type="EMBL" id="SFF43891.1"/>
    </source>
</evidence>
<dbReference type="Pfam" id="PF08044">
    <property type="entry name" value="DUF1707"/>
    <property type="match status" value="1"/>
</dbReference>
<gene>
    <name evidence="4" type="ORF">SAMN05421541_110277</name>
</gene>
<evidence type="ECO:0000256" key="1">
    <source>
        <dbReference type="SAM" id="MobiDB-lite"/>
    </source>
</evidence>
<dbReference type="EMBL" id="FONV01000010">
    <property type="protein sequence ID" value="SFF43891.1"/>
    <property type="molecule type" value="Genomic_DNA"/>
</dbReference>
<name>A0A1I2ITQ6_9ACTN</name>
<feature type="transmembrane region" description="Helical" evidence="2">
    <location>
        <begin position="92"/>
        <end position="112"/>
    </location>
</feature>
<protein>
    <recommendedName>
        <fullName evidence="3">DUF1707 domain-containing protein</fullName>
    </recommendedName>
</protein>
<dbReference type="RefSeq" id="WP_239143699.1">
    <property type="nucleotide sequence ID" value="NZ_BOMT01000055.1"/>
</dbReference>
<sequence length="144" mass="15880">MAHEGMRAGDGDRQRVADRLREALDEGRLDLSEYDERVQQAYAAKTYGELEGLLADLPGTVPVEKAQVEPHRVTEPPASAPAMKGHRSGPPLPGILGVFLVCVVVWAMSSLGSGEWHYFWPGWVLIPVVFALLAHFRDRGKRGH</sequence>
<dbReference type="AlphaFoldDB" id="A0A1I2ITQ6"/>
<dbReference type="PANTHER" id="PTHR40763">
    <property type="entry name" value="MEMBRANE PROTEIN-RELATED"/>
    <property type="match status" value="1"/>
</dbReference>
<proteinExistence type="predicted"/>
<feature type="region of interest" description="Disordered" evidence="1">
    <location>
        <begin position="67"/>
        <end position="86"/>
    </location>
</feature>
<keyword evidence="2" id="KW-0472">Membrane</keyword>
<evidence type="ECO:0000256" key="2">
    <source>
        <dbReference type="SAM" id="Phobius"/>
    </source>
</evidence>
<dbReference type="STRING" id="35752.SAMN05421541_110277"/>
<dbReference type="Proteomes" id="UP000199645">
    <property type="component" value="Unassembled WGS sequence"/>
</dbReference>
<evidence type="ECO:0000313" key="5">
    <source>
        <dbReference type="Proteomes" id="UP000199645"/>
    </source>
</evidence>
<dbReference type="PANTHER" id="PTHR40763:SF4">
    <property type="entry name" value="DUF1707 DOMAIN-CONTAINING PROTEIN"/>
    <property type="match status" value="1"/>
</dbReference>
<organism evidence="4 5">
    <name type="scientific">Actinoplanes philippinensis</name>
    <dbReference type="NCBI Taxonomy" id="35752"/>
    <lineage>
        <taxon>Bacteria</taxon>
        <taxon>Bacillati</taxon>
        <taxon>Actinomycetota</taxon>
        <taxon>Actinomycetes</taxon>
        <taxon>Micromonosporales</taxon>
        <taxon>Micromonosporaceae</taxon>
        <taxon>Actinoplanes</taxon>
    </lineage>
</organism>
<feature type="transmembrane region" description="Helical" evidence="2">
    <location>
        <begin position="118"/>
        <end position="136"/>
    </location>
</feature>
<evidence type="ECO:0000259" key="3">
    <source>
        <dbReference type="Pfam" id="PF08044"/>
    </source>
</evidence>
<feature type="domain" description="DUF1707" evidence="3">
    <location>
        <begin position="6"/>
        <end position="58"/>
    </location>
</feature>
<dbReference type="InterPro" id="IPR012551">
    <property type="entry name" value="DUF1707_SHOCT-like"/>
</dbReference>
<reference evidence="4 5" key="1">
    <citation type="submission" date="2016-10" db="EMBL/GenBank/DDBJ databases">
        <authorList>
            <person name="de Groot N.N."/>
        </authorList>
    </citation>
    <scope>NUCLEOTIDE SEQUENCE [LARGE SCALE GENOMIC DNA]</scope>
    <source>
        <strain evidence="4 5">DSM 43019</strain>
    </source>
</reference>
<keyword evidence="5" id="KW-1185">Reference proteome</keyword>